<comment type="caution">
    <text evidence="1">The sequence shown here is derived from an EMBL/GenBank/DDBJ whole genome shotgun (WGS) entry which is preliminary data.</text>
</comment>
<evidence type="ECO:0000313" key="1">
    <source>
        <dbReference type="EMBL" id="TWT39862.1"/>
    </source>
</evidence>
<dbReference type="Proteomes" id="UP000317243">
    <property type="component" value="Unassembled WGS sequence"/>
</dbReference>
<name>A0A5C5VQJ3_9PLAN</name>
<organism evidence="1 2">
    <name type="scientific">Thalassoglobus neptunius</name>
    <dbReference type="NCBI Taxonomy" id="1938619"/>
    <lineage>
        <taxon>Bacteria</taxon>
        <taxon>Pseudomonadati</taxon>
        <taxon>Planctomycetota</taxon>
        <taxon>Planctomycetia</taxon>
        <taxon>Planctomycetales</taxon>
        <taxon>Planctomycetaceae</taxon>
        <taxon>Thalassoglobus</taxon>
    </lineage>
</organism>
<proteinExistence type="predicted"/>
<evidence type="ECO:0000313" key="2">
    <source>
        <dbReference type="Proteomes" id="UP000317243"/>
    </source>
</evidence>
<gene>
    <name evidence="1" type="ORF">KOR42_50970</name>
</gene>
<dbReference type="AlphaFoldDB" id="A0A5C5VQJ3"/>
<sequence>MPDQLRTYFELGASIVTLDSSRRVRTIKQYTTDSNCPSECSDHRTVLHQKSPVRGAQGLVSFSDVALTFDFMRDQEVVGNFEFLLGDEREVIKRNTFHRESVAVFFEMMEVEILREDQLADQS</sequence>
<keyword evidence="2" id="KW-1185">Reference proteome</keyword>
<protein>
    <submittedName>
        <fullName evidence="1">Uncharacterized protein</fullName>
    </submittedName>
</protein>
<reference evidence="1 2" key="1">
    <citation type="submission" date="2019-02" db="EMBL/GenBank/DDBJ databases">
        <title>Deep-cultivation of Planctomycetes and their phenomic and genomic characterization uncovers novel biology.</title>
        <authorList>
            <person name="Wiegand S."/>
            <person name="Jogler M."/>
            <person name="Boedeker C."/>
            <person name="Pinto D."/>
            <person name="Vollmers J."/>
            <person name="Rivas-Marin E."/>
            <person name="Kohn T."/>
            <person name="Peeters S.H."/>
            <person name="Heuer A."/>
            <person name="Rast P."/>
            <person name="Oberbeckmann S."/>
            <person name="Bunk B."/>
            <person name="Jeske O."/>
            <person name="Meyerdierks A."/>
            <person name="Storesund J.E."/>
            <person name="Kallscheuer N."/>
            <person name="Luecker S."/>
            <person name="Lage O.M."/>
            <person name="Pohl T."/>
            <person name="Merkel B.J."/>
            <person name="Hornburger P."/>
            <person name="Mueller R.-W."/>
            <person name="Bruemmer F."/>
            <person name="Labrenz M."/>
            <person name="Spormann A.M."/>
            <person name="Op Den Camp H."/>
            <person name="Overmann J."/>
            <person name="Amann R."/>
            <person name="Jetten M.S.M."/>
            <person name="Mascher T."/>
            <person name="Medema M.H."/>
            <person name="Devos D.P."/>
            <person name="Kaster A.-K."/>
            <person name="Ovreas L."/>
            <person name="Rohde M."/>
            <person name="Galperin M.Y."/>
            <person name="Jogler C."/>
        </authorList>
    </citation>
    <scope>NUCLEOTIDE SEQUENCE [LARGE SCALE GENOMIC DNA]</scope>
    <source>
        <strain evidence="1 2">KOR42</strain>
    </source>
</reference>
<dbReference type="EMBL" id="SIHI01000063">
    <property type="protein sequence ID" value="TWT39862.1"/>
    <property type="molecule type" value="Genomic_DNA"/>
</dbReference>
<accession>A0A5C5VQJ3</accession>